<proteinExistence type="predicted"/>
<dbReference type="Proteomes" id="UP001500620">
    <property type="component" value="Unassembled WGS sequence"/>
</dbReference>
<dbReference type="InterPro" id="IPR036390">
    <property type="entry name" value="WH_DNA-bd_sf"/>
</dbReference>
<evidence type="ECO:0008006" key="3">
    <source>
        <dbReference type="Google" id="ProtNLM"/>
    </source>
</evidence>
<evidence type="ECO:0000313" key="2">
    <source>
        <dbReference type="Proteomes" id="UP001500620"/>
    </source>
</evidence>
<reference evidence="2" key="1">
    <citation type="journal article" date="2019" name="Int. J. Syst. Evol. Microbiol.">
        <title>The Global Catalogue of Microorganisms (GCM) 10K type strain sequencing project: providing services to taxonomists for standard genome sequencing and annotation.</title>
        <authorList>
            <consortium name="The Broad Institute Genomics Platform"/>
            <consortium name="The Broad Institute Genome Sequencing Center for Infectious Disease"/>
            <person name="Wu L."/>
            <person name="Ma J."/>
        </authorList>
    </citation>
    <scope>NUCLEOTIDE SEQUENCE [LARGE SCALE GENOMIC DNA]</scope>
    <source>
        <strain evidence="2">JCM 17441</strain>
    </source>
</reference>
<dbReference type="RefSeq" id="WP_345128100.1">
    <property type="nucleotide sequence ID" value="NZ_BAABAT010000008.1"/>
</dbReference>
<keyword evidence="2" id="KW-1185">Reference proteome</keyword>
<sequence length="329" mass="35510">MMLVSRLLSQALVAFTIEVDNAFEARMPHRTTRGPARGGTGPWLVSLAMWANFLRYLPGDGVPQPQLRDLAALTNLPGLQRWGYVRVAGGVVRPTGHGVRAQELFVPLCAQVEARWQGRFGPGLRRALEPIASPLLPRYMPVLSPARRTVLPPPRRDPDPPDLAALLSRVLLELTAEYEADARLPLAVSANTLRALGAGPLRPREVPLRAGIAKEAATQSLTLLLRHGLADADGKGAAALVWLTPRGEAALRNYHARMARVETRLPAEALTAALTPVVAGAAEAIRPPEDGWRAHPPYRAQTNAFLADPLNALPHHPLVTHRGGFPDGS</sequence>
<dbReference type="SUPFAM" id="SSF46785">
    <property type="entry name" value="Winged helix' DNA-binding domain"/>
    <property type="match status" value="1"/>
</dbReference>
<organism evidence="1 2">
    <name type="scientific">Dactylosporangium darangshiense</name>
    <dbReference type="NCBI Taxonomy" id="579108"/>
    <lineage>
        <taxon>Bacteria</taxon>
        <taxon>Bacillati</taxon>
        <taxon>Actinomycetota</taxon>
        <taxon>Actinomycetes</taxon>
        <taxon>Micromonosporales</taxon>
        <taxon>Micromonosporaceae</taxon>
        <taxon>Dactylosporangium</taxon>
    </lineage>
</organism>
<dbReference type="EMBL" id="BAABAT010000008">
    <property type="protein sequence ID" value="GAA4249930.1"/>
    <property type="molecule type" value="Genomic_DNA"/>
</dbReference>
<comment type="caution">
    <text evidence="1">The sequence shown here is derived from an EMBL/GenBank/DDBJ whole genome shotgun (WGS) entry which is preliminary data.</text>
</comment>
<accession>A0ABP8D8E1</accession>
<name>A0ABP8D8E1_9ACTN</name>
<protein>
    <recommendedName>
        <fullName evidence="3">MarR family transcriptional regulator</fullName>
    </recommendedName>
</protein>
<gene>
    <name evidence="1" type="ORF">GCM10022255_036160</name>
</gene>
<dbReference type="Gene3D" id="1.10.10.10">
    <property type="entry name" value="Winged helix-like DNA-binding domain superfamily/Winged helix DNA-binding domain"/>
    <property type="match status" value="1"/>
</dbReference>
<dbReference type="InterPro" id="IPR036388">
    <property type="entry name" value="WH-like_DNA-bd_sf"/>
</dbReference>
<evidence type="ECO:0000313" key="1">
    <source>
        <dbReference type="EMBL" id="GAA4249930.1"/>
    </source>
</evidence>